<dbReference type="RefSeq" id="WP_112655952.1">
    <property type="nucleotide sequence ID" value="NZ_CP043451.1"/>
</dbReference>
<evidence type="ECO:0000313" key="3">
    <source>
        <dbReference type="EMBL" id="QTE50773.1"/>
    </source>
</evidence>
<keyword evidence="1" id="KW-0472">Membrane</keyword>
<sequence length="82" mass="9349">MKQKELAELTNDELLQEARKIKSGKLMDAVIFGFLIGVSVYSVVRNGFGLLTFLPLVYIPIATRNRVRNKEIERLVTERGLK</sequence>
<dbReference type="Proteomes" id="UP000663940">
    <property type="component" value="Chromosome"/>
</dbReference>
<dbReference type="AlphaFoldDB" id="A0AAE6MKI5"/>
<keyword evidence="1" id="KW-0812">Transmembrane</keyword>
<feature type="transmembrane region" description="Helical" evidence="1">
    <location>
        <begin position="26"/>
        <end position="44"/>
    </location>
</feature>
<evidence type="ECO:0000256" key="1">
    <source>
        <dbReference type="SAM" id="Phobius"/>
    </source>
</evidence>
<evidence type="ECO:0000313" key="2">
    <source>
        <dbReference type="EMBL" id="QEM06696.1"/>
    </source>
</evidence>
<keyword evidence="5" id="KW-1185">Reference proteome</keyword>
<evidence type="ECO:0000313" key="5">
    <source>
        <dbReference type="Proteomes" id="UP000663940"/>
    </source>
</evidence>
<keyword evidence="1" id="KW-1133">Transmembrane helix</keyword>
<reference evidence="2 4" key="1">
    <citation type="submission" date="2019-08" db="EMBL/GenBank/DDBJ databases">
        <title>Comparative genome analysis confer to the adaptation heavy metal polluted environment.</title>
        <authorList>
            <person name="Li Y."/>
        </authorList>
    </citation>
    <scope>NUCLEOTIDE SEQUENCE [LARGE SCALE GENOMIC DNA]</scope>
    <source>
        <strain evidence="2 4">P2</strain>
    </source>
</reference>
<reference evidence="3 5" key="2">
    <citation type="submission" date="2021-03" db="EMBL/GenBank/DDBJ databases">
        <title>Mucilaginibacter strains isolated from gold and copper mining confer multi heavy-metal resistance.</title>
        <authorList>
            <person name="Li Y."/>
        </authorList>
    </citation>
    <scope>NUCLEOTIDE SEQUENCE [LARGE SCALE GENOMIC DNA]</scope>
    <source>
        <strain evidence="3 5">P2-4</strain>
    </source>
</reference>
<protein>
    <submittedName>
        <fullName evidence="2">FUSC family protein</fullName>
    </submittedName>
</protein>
<dbReference type="EMBL" id="CP071880">
    <property type="protein sequence ID" value="QTE50773.1"/>
    <property type="molecule type" value="Genomic_DNA"/>
</dbReference>
<accession>A0AAE6MKI5</accession>
<organism evidence="2 4">
    <name type="scientific">Mucilaginibacter rubeus</name>
    <dbReference type="NCBI Taxonomy" id="2027860"/>
    <lineage>
        <taxon>Bacteria</taxon>
        <taxon>Pseudomonadati</taxon>
        <taxon>Bacteroidota</taxon>
        <taxon>Sphingobacteriia</taxon>
        <taxon>Sphingobacteriales</taxon>
        <taxon>Sphingobacteriaceae</taxon>
        <taxon>Mucilaginibacter</taxon>
    </lineage>
</organism>
<proteinExistence type="predicted"/>
<name>A0AAE6MKI5_9SPHI</name>
<evidence type="ECO:0000313" key="4">
    <source>
        <dbReference type="Proteomes" id="UP000250557"/>
    </source>
</evidence>
<dbReference type="Proteomes" id="UP000250557">
    <property type="component" value="Chromosome"/>
</dbReference>
<gene>
    <name evidence="2" type="ORF">DIU31_025490</name>
    <name evidence="3" type="ORF">J3L21_01935</name>
</gene>
<dbReference type="EMBL" id="CP043451">
    <property type="protein sequence ID" value="QEM06696.1"/>
    <property type="molecule type" value="Genomic_DNA"/>
</dbReference>